<organism evidence="2 3">
    <name type="scientific">Vitrella brassicaformis (strain CCMP3155)</name>
    <dbReference type="NCBI Taxonomy" id="1169540"/>
    <lineage>
        <taxon>Eukaryota</taxon>
        <taxon>Sar</taxon>
        <taxon>Alveolata</taxon>
        <taxon>Colpodellida</taxon>
        <taxon>Vitrellaceae</taxon>
        <taxon>Vitrella</taxon>
    </lineage>
</organism>
<dbReference type="VEuPathDB" id="CryptoDB:Vbra_15620"/>
<proteinExistence type="predicted"/>
<feature type="signal peptide" evidence="1">
    <location>
        <begin position="1"/>
        <end position="16"/>
    </location>
</feature>
<gene>
    <name evidence="2" type="ORF">Vbra_15620</name>
</gene>
<dbReference type="EMBL" id="CDMY01000451">
    <property type="protein sequence ID" value="CEM14007.1"/>
    <property type="molecule type" value="Genomic_DNA"/>
</dbReference>
<dbReference type="PhylomeDB" id="A0A0G4FJR6"/>
<dbReference type="InParanoid" id="A0A0G4FJR6"/>
<keyword evidence="3" id="KW-1185">Reference proteome</keyword>
<evidence type="ECO:0000256" key="1">
    <source>
        <dbReference type="SAM" id="SignalP"/>
    </source>
</evidence>
<protein>
    <submittedName>
        <fullName evidence="2">Uncharacterized protein</fullName>
    </submittedName>
</protein>
<evidence type="ECO:0000313" key="2">
    <source>
        <dbReference type="EMBL" id="CEM14007.1"/>
    </source>
</evidence>
<reference evidence="2 3" key="1">
    <citation type="submission" date="2014-11" db="EMBL/GenBank/DDBJ databases">
        <authorList>
            <person name="Zhu J."/>
            <person name="Qi W."/>
            <person name="Song R."/>
        </authorList>
    </citation>
    <scope>NUCLEOTIDE SEQUENCE [LARGE SCALE GENOMIC DNA]</scope>
</reference>
<feature type="chain" id="PRO_5005189179" evidence="1">
    <location>
        <begin position="17"/>
        <end position="240"/>
    </location>
</feature>
<evidence type="ECO:0000313" key="3">
    <source>
        <dbReference type="Proteomes" id="UP000041254"/>
    </source>
</evidence>
<keyword evidence="1" id="KW-0732">Signal</keyword>
<name>A0A0G4FJR6_VITBC</name>
<dbReference type="AlphaFoldDB" id="A0A0G4FJR6"/>
<dbReference type="Proteomes" id="UP000041254">
    <property type="component" value="Unassembled WGS sequence"/>
</dbReference>
<accession>A0A0G4FJR6</accession>
<sequence length="240" mass="26082">MMVFLPIHLMVQLAKSIWQHAAPELSDVTISSATKEERPFWQHVRLAFVAQLAARLTHLTAITLRYPTGFTGVFCWCFDVFVAIIEGHIAGRRAANMQGGTLQTITFKEGVRLTGTASQSVSRTRPPLPALIDPPPTLHALTTIGGLTYHHDALAYRRWLVPSLATVRQEGWHAGRLGQLISSSRSLRRVDGSSGGEEWAGVFEGILAAPAGQQGGPLSNLGSIGTIEIDWTTIGRRGRA</sequence>